<dbReference type="InterPro" id="IPR000668">
    <property type="entry name" value="Peptidase_C1A_C"/>
</dbReference>
<dbReference type="PANTHER" id="PTHR12411">
    <property type="entry name" value="CYSTEINE PROTEASE FAMILY C1-RELATED"/>
    <property type="match status" value="1"/>
</dbReference>
<reference evidence="4" key="1">
    <citation type="submission" date="2020-06" db="EMBL/GenBank/DDBJ databases">
        <authorList>
            <person name="Li T."/>
            <person name="Hu X."/>
            <person name="Zhang T."/>
            <person name="Song X."/>
            <person name="Zhang H."/>
            <person name="Dai N."/>
            <person name="Sheng W."/>
            <person name="Hou X."/>
            <person name="Wei L."/>
        </authorList>
    </citation>
    <scope>NUCLEOTIDE SEQUENCE</scope>
    <source>
        <strain evidence="4">KEN1</strain>
        <tissue evidence="4">Leaf</tissue>
    </source>
</reference>
<dbReference type="InterPro" id="IPR025661">
    <property type="entry name" value="Pept_asp_AS"/>
</dbReference>
<dbReference type="InterPro" id="IPR013128">
    <property type="entry name" value="Peptidase_C1A"/>
</dbReference>
<evidence type="ECO:0000256" key="2">
    <source>
        <dbReference type="ARBA" id="ARBA00023157"/>
    </source>
</evidence>
<dbReference type="EMBL" id="JACGWN010000008">
    <property type="protein sequence ID" value="KAL0438856.1"/>
    <property type="molecule type" value="Genomic_DNA"/>
</dbReference>
<comment type="similarity">
    <text evidence="1">Belongs to the peptidase C1 family.</text>
</comment>
<accession>A0AAW2WDQ2</accession>
<evidence type="ECO:0000259" key="3">
    <source>
        <dbReference type="SMART" id="SM00645"/>
    </source>
</evidence>
<dbReference type="PROSITE" id="PS00639">
    <property type="entry name" value="THIOL_PROTEASE_HIS"/>
    <property type="match status" value="1"/>
</dbReference>
<feature type="domain" description="Peptidase C1A papain C-terminal" evidence="3">
    <location>
        <begin position="1"/>
        <end position="117"/>
    </location>
</feature>
<dbReference type="Gene3D" id="3.90.70.10">
    <property type="entry name" value="Cysteine proteinases"/>
    <property type="match status" value="1"/>
</dbReference>
<dbReference type="SUPFAM" id="SSF54001">
    <property type="entry name" value="Cysteine proteinases"/>
    <property type="match status" value="1"/>
</dbReference>
<dbReference type="AlphaFoldDB" id="A0AAW2WDQ2"/>
<evidence type="ECO:0000313" key="4">
    <source>
        <dbReference type="EMBL" id="KAL0438856.1"/>
    </source>
</evidence>
<keyword evidence="2" id="KW-1015">Disulfide bond</keyword>
<sequence>MDYAFQFIIKNGGIDTEEDYPYTGRTADATSTGKMPKLCLLIATKMFLCGIFTGRCGLDLDHGVNVVGYGSENGVDYWIVRNSWGASWGEQGYIRMQRNIKSKSGLCGIAVEPFTRSRRARILPTPGRLLLLQSNRPLFAMITTHALKATPAAASLSTMGSASSGAAAHLREPPAVKTMRVAARMSFQFATSMLAHARLDGRERWQEEQLLSKSLKSSPLQVGIGEGRGGNRSGARWSLWCIEGDEMRMNSKIVKRSYLYDSEYLWL</sequence>
<evidence type="ECO:0000256" key="1">
    <source>
        <dbReference type="ARBA" id="ARBA00008455"/>
    </source>
</evidence>
<name>A0AAW2WDQ2_9LAMI</name>
<reference evidence="4" key="2">
    <citation type="journal article" date="2024" name="Plant">
        <title>Genomic evolution and insights into agronomic trait innovations of Sesamum species.</title>
        <authorList>
            <person name="Miao H."/>
            <person name="Wang L."/>
            <person name="Qu L."/>
            <person name="Liu H."/>
            <person name="Sun Y."/>
            <person name="Le M."/>
            <person name="Wang Q."/>
            <person name="Wei S."/>
            <person name="Zheng Y."/>
            <person name="Lin W."/>
            <person name="Duan Y."/>
            <person name="Cao H."/>
            <person name="Xiong S."/>
            <person name="Wang X."/>
            <person name="Wei L."/>
            <person name="Li C."/>
            <person name="Ma Q."/>
            <person name="Ju M."/>
            <person name="Zhao R."/>
            <person name="Li G."/>
            <person name="Mu C."/>
            <person name="Tian Q."/>
            <person name="Mei H."/>
            <person name="Zhang T."/>
            <person name="Gao T."/>
            <person name="Zhang H."/>
        </authorList>
    </citation>
    <scope>NUCLEOTIDE SEQUENCE</scope>
    <source>
        <strain evidence="4">KEN1</strain>
    </source>
</reference>
<dbReference type="InterPro" id="IPR038765">
    <property type="entry name" value="Papain-like_cys_pep_sf"/>
</dbReference>
<proteinExistence type="inferred from homology"/>
<gene>
    <name evidence="4" type="ORF">Slati_2368600</name>
</gene>
<comment type="caution">
    <text evidence="4">The sequence shown here is derived from an EMBL/GenBank/DDBJ whole genome shotgun (WGS) entry which is preliminary data.</text>
</comment>
<organism evidence="4">
    <name type="scientific">Sesamum latifolium</name>
    <dbReference type="NCBI Taxonomy" id="2727402"/>
    <lineage>
        <taxon>Eukaryota</taxon>
        <taxon>Viridiplantae</taxon>
        <taxon>Streptophyta</taxon>
        <taxon>Embryophyta</taxon>
        <taxon>Tracheophyta</taxon>
        <taxon>Spermatophyta</taxon>
        <taxon>Magnoliopsida</taxon>
        <taxon>eudicotyledons</taxon>
        <taxon>Gunneridae</taxon>
        <taxon>Pentapetalae</taxon>
        <taxon>asterids</taxon>
        <taxon>lamiids</taxon>
        <taxon>Lamiales</taxon>
        <taxon>Pedaliaceae</taxon>
        <taxon>Sesamum</taxon>
    </lineage>
</organism>
<dbReference type="InterPro" id="IPR025660">
    <property type="entry name" value="Pept_his_AS"/>
</dbReference>
<dbReference type="GO" id="GO:0008234">
    <property type="term" value="F:cysteine-type peptidase activity"/>
    <property type="evidence" value="ECO:0007669"/>
    <property type="project" value="InterPro"/>
</dbReference>
<dbReference type="SMART" id="SM00645">
    <property type="entry name" value="Pept_C1"/>
    <property type="match status" value="1"/>
</dbReference>
<dbReference type="Pfam" id="PF00112">
    <property type="entry name" value="Peptidase_C1"/>
    <property type="match status" value="1"/>
</dbReference>
<dbReference type="GO" id="GO:0006508">
    <property type="term" value="P:proteolysis"/>
    <property type="evidence" value="ECO:0007669"/>
    <property type="project" value="InterPro"/>
</dbReference>
<dbReference type="PROSITE" id="PS00640">
    <property type="entry name" value="THIOL_PROTEASE_ASN"/>
    <property type="match status" value="1"/>
</dbReference>
<protein>
    <submittedName>
        <fullName evidence="4">Oryzain alpha chain</fullName>
    </submittedName>
</protein>